<feature type="non-terminal residue" evidence="1">
    <location>
        <position position="1"/>
    </location>
</feature>
<dbReference type="EMBL" id="CAJVCH010563766">
    <property type="protein sequence ID" value="CAG7832161.1"/>
    <property type="molecule type" value="Genomic_DNA"/>
</dbReference>
<organism evidence="1 2">
    <name type="scientific">Allacma fusca</name>
    <dbReference type="NCBI Taxonomy" id="39272"/>
    <lineage>
        <taxon>Eukaryota</taxon>
        <taxon>Metazoa</taxon>
        <taxon>Ecdysozoa</taxon>
        <taxon>Arthropoda</taxon>
        <taxon>Hexapoda</taxon>
        <taxon>Collembola</taxon>
        <taxon>Symphypleona</taxon>
        <taxon>Sminthuridae</taxon>
        <taxon>Allacma</taxon>
    </lineage>
</organism>
<reference evidence="1" key="1">
    <citation type="submission" date="2021-06" db="EMBL/GenBank/DDBJ databases">
        <authorList>
            <person name="Hodson N. C."/>
            <person name="Mongue J. A."/>
            <person name="Jaron S. K."/>
        </authorList>
    </citation>
    <scope>NUCLEOTIDE SEQUENCE</scope>
</reference>
<dbReference type="AlphaFoldDB" id="A0A8J2M2D8"/>
<evidence type="ECO:0000313" key="2">
    <source>
        <dbReference type="Proteomes" id="UP000708208"/>
    </source>
</evidence>
<proteinExistence type="predicted"/>
<sequence length="26" mass="3010">QQCHQCLSLNLFTAIIPGGQRRQRQL</sequence>
<accession>A0A8J2M2D8</accession>
<keyword evidence="2" id="KW-1185">Reference proteome</keyword>
<name>A0A8J2M2D8_9HEXA</name>
<protein>
    <submittedName>
        <fullName evidence="1">Uncharacterized protein</fullName>
    </submittedName>
</protein>
<gene>
    <name evidence="1" type="ORF">AFUS01_LOCUS41863</name>
</gene>
<dbReference type="Proteomes" id="UP000708208">
    <property type="component" value="Unassembled WGS sequence"/>
</dbReference>
<comment type="caution">
    <text evidence="1">The sequence shown here is derived from an EMBL/GenBank/DDBJ whole genome shotgun (WGS) entry which is preliminary data.</text>
</comment>
<evidence type="ECO:0000313" key="1">
    <source>
        <dbReference type="EMBL" id="CAG7832161.1"/>
    </source>
</evidence>